<evidence type="ECO:0000256" key="7">
    <source>
        <dbReference type="RuleBase" id="RU363034"/>
    </source>
</evidence>
<keyword evidence="9" id="KW-0732">Signal</keyword>
<evidence type="ECO:0000256" key="3">
    <source>
        <dbReference type="ARBA" id="ARBA00022801"/>
    </source>
</evidence>
<comment type="subcellular location">
    <subcellularLocation>
        <location evidence="1">Membrane</location>
        <topology evidence="1">Single-pass type II membrane protein</topology>
    </subcellularLocation>
</comment>
<evidence type="ECO:0000256" key="9">
    <source>
        <dbReference type="SAM" id="SignalP"/>
    </source>
</evidence>
<evidence type="ECO:0000259" key="10">
    <source>
        <dbReference type="PROSITE" id="PS50240"/>
    </source>
</evidence>
<dbReference type="GO" id="GO:0004252">
    <property type="term" value="F:serine-type endopeptidase activity"/>
    <property type="evidence" value="ECO:0007669"/>
    <property type="project" value="InterPro"/>
</dbReference>
<dbReference type="InterPro" id="IPR033116">
    <property type="entry name" value="TRYPSIN_SER"/>
</dbReference>
<feature type="region of interest" description="Disordered" evidence="8">
    <location>
        <begin position="324"/>
        <end position="374"/>
    </location>
</feature>
<accession>W8C9P6</accession>
<dbReference type="FunFam" id="2.40.10.10:FF:000006">
    <property type="entry name" value="Serine proteinase stubble"/>
    <property type="match status" value="1"/>
</dbReference>
<dbReference type="PROSITE" id="PS50240">
    <property type="entry name" value="TRYPSIN_DOM"/>
    <property type="match status" value="1"/>
</dbReference>
<dbReference type="InterPro" id="IPR018114">
    <property type="entry name" value="TRYPSIN_HIS"/>
</dbReference>
<evidence type="ECO:0000256" key="8">
    <source>
        <dbReference type="SAM" id="MobiDB-lite"/>
    </source>
</evidence>
<dbReference type="InterPro" id="IPR001314">
    <property type="entry name" value="Peptidase_S1A"/>
</dbReference>
<feature type="signal peptide" evidence="9">
    <location>
        <begin position="1"/>
        <end position="22"/>
    </location>
</feature>
<evidence type="ECO:0000256" key="1">
    <source>
        <dbReference type="ARBA" id="ARBA00004606"/>
    </source>
</evidence>
<dbReference type="GO" id="GO:0016020">
    <property type="term" value="C:membrane"/>
    <property type="evidence" value="ECO:0007669"/>
    <property type="project" value="UniProtKB-SubCell"/>
</dbReference>
<evidence type="ECO:0000256" key="5">
    <source>
        <dbReference type="ARBA" id="ARBA00022968"/>
    </source>
</evidence>
<reference evidence="11" key="2">
    <citation type="journal article" date="2014" name="BMC Genomics">
        <title>A genomic perspective to assessing quality of mass-reared SIT flies used in Mediterranean fruit fly (Ceratitis capitata) eradication in California.</title>
        <authorList>
            <person name="Calla B."/>
            <person name="Hall B."/>
            <person name="Hou S."/>
            <person name="Geib S.M."/>
        </authorList>
    </citation>
    <scope>NUCLEOTIDE SEQUENCE</scope>
</reference>
<dbReference type="SMART" id="SM00020">
    <property type="entry name" value="Tryp_SPc"/>
    <property type="match status" value="1"/>
</dbReference>
<dbReference type="Pfam" id="PF00089">
    <property type="entry name" value="Trypsin"/>
    <property type="match status" value="1"/>
</dbReference>
<dbReference type="InterPro" id="IPR043504">
    <property type="entry name" value="Peptidase_S1_PA_chymotrypsin"/>
</dbReference>
<evidence type="ECO:0000256" key="6">
    <source>
        <dbReference type="ARBA" id="ARBA00023157"/>
    </source>
</evidence>
<keyword evidence="2 7" id="KW-0645">Protease</keyword>
<dbReference type="PROSITE" id="PS00135">
    <property type="entry name" value="TRYPSIN_SER"/>
    <property type="match status" value="1"/>
</dbReference>
<proteinExistence type="evidence at transcript level"/>
<dbReference type="InterPro" id="IPR009003">
    <property type="entry name" value="Peptidase_S1_PA"/>
</dbReference>
<feature type="compositionally biased region" description="Low complexity" evidence="8">
    <location>
        <begin position="331"/>
        <end position="355"/>
    </location>
</feature>
<evidence type="ECO:0000256" key="2">
    <source>
        <dbReference type="ARBA" id="ARBA00022670"/>
    </source>
</evidence>
<feature type="compositionally biased region" description="Polar residues" evidence="8">
    <location>
        <begin position="356"/>
        <end position="366"/>
    </location>
</feature>
<dbReference type="InterPro" id="IPR001254">
    <property type="entry name" value="Trypsin_dom"/>
</dbReference>
<dbReference type="EMBL" id="GAMC01006451">
    <property type="protein sequence ID" value="JAC00105.1"/>
    <property type="molecule type" value="mRNA"/>
</dbReference>
<dbReference type="GO" id="GO:0006508">
    <property type="term" value="P:proteolysis"/>
    <property type="evidence" value="ECO:0007669"/>
    <property type="project" value="UniProtKB-KW"/>
</dbReference>
<keyword evidence="3 7" id="KW-0378">Hydrolase</keyword>
<evidence type="ECO:0000313" key="11">
    <source>
        <dbReference type="EMBL" id="JAC00105.1"/>
    </source>
</evidence>
<feature type="chain" id="PRO_5004906973" evidence="9">
    <location>
        <begin position="23"/>
        <end position="374"/>
    </location>
</feature>
<dbReference type="SUPFAM" id="SSF50494">
    <property type="entry name" value="Trypsin-like serine proteases"/>
    <property type="match status" value="1"/>
</dbReference>
<keyword evidence="5" id="KW-0812">Transmembrane</keyword>
<reference evidence="11" key="1">
    <citation type="submission" date="2013-07" db="EMBL/GenBank/DDBJ databases">
        <authorList>
            <person name="Geib S."/>
        </authorList>
    </citation>
    <scope>NUCLEOTIDE SEQUENCE</scope>
</reference>
<organism evidence="11">
    <name type="scientific">Ceratitis capitata</name>
    <name type="common">Mediterranean fruit fly</name>
    <name type="synonym">Tephritis capitata</name>
    <dbReference type="NCBI Taxonomy" id="7213"/>
    <lineage>
        <taxon>Eukaryota</taxon>
        <taxon>Metazoa</taxon>
        <taxon>Ecdysozoa</taxon>
        <taxon>Arthropoda</taxon>
        <taxon>Hexapoda</taxon>
        <taxon>Insecta</taxon>
        <taxon>Pterygota</taxon>
        <taxon>Neoptera</taxon>
        <taxon>Endopterygota</taxon>
        <taxon>Diptera</taxon>
        <taxon>Brachycera</taxon>
        <taxon>Muscomorpha</taxon>
        <taxon>Tephritoidea</taxon>
        <taxon>Tephritidae</taxon>
        <taxon>Ceratitis</taxon>
        <taxon>Ceratitis</taxon>
    </lineage>
</organism>
<evidence type="ECO:0000256" key="4">
    <source>
        <dbReference type="ARBA" id="ARBA00022825"/>
    </source>
</evidence>
<keyword evidence="5" id="KW-0735">Signal-anchor</keyword>
<dbReference type="PROSITE" id="PS00134">
    <property type="entry name" value="TRYPSIN_HIS"/>
    <property type="match status" value="1"/>
</dbReference>
<dbReference type="PANTHER" id="PTHR24252:SF18">
    <property type="entry name" value="OVOCHYMASE 1"/>
    <property type="match status" value="1"/>
</dbReference>
<dbReference type="AlphaFoldDB" id="W8C9P6"/>
<keyword evidence="4 7" id="KW-0720">Serine protease</keyword>
<dbReference type="PRINTS" id="PR00722">
    <property type="entry name" value="CHYMOTRYPSIN"/>
</dbReference>
<dbReference type="PANTHER" id="PTHR24252">
    <property type="entry name" value="ACROSIN-RELATED"/>
    <property type="match status" value="1"/>
</dbReference>
<dbReference type="Gene3D" id="2.40.10.10">
    <property type="entry name" value="Trypsin-like serine proteases"/>
    <property type="match status" value="1"/>
</dbReference>
<protein>
    <submittedName>
        <fullName evidence="11">Trypsin-1</fullName>
    </submittedName>
</protein>
<dbReference type="CDD" id="cd00190">
    <property type="entry name" value="Tryp_SPc"/>
    <property type="match status" value="1"/>
</dbReference>
<name>W8C9P6_CERCA</name>
<sequence length="374" mass="40135">MALKSILLVALILCSHVSLSMTASNAPVTEETPNALRQDNIIGWITSIFRPNSTTATPSSTSPSTPSRNCATCSCGSINTFHRIVGGMETEVNEYPWMAMLLRRGDFYCGGSLINDQYVLTAAHCVRGFNKRQVTVRLLSHNRTNGRVSTIDRQLDQIFVHDGYSTRNLDNDIALLRFTEPLELREPLRPVCLSESEKTYEGELAVVTGWGAVKEGGYIADRLQEVQVPVMSQETCRKSKYGANRITDNMLCAGYAEGGKDSCQGDSGGPLHVSNNDTKTYHLAGVVSWGEGCARPNAPGVYTRVSQYLDWIEQRTGDACKCQPTAGGAGAATTTGSEGSTTQAAAEGTTEAVTQSTGDTSASTAANAGEPERL</sequence>
<dbReference type="OrthoDB" id="10012881at2759"/>
<keyword evidence="6" id="KW-1015">Disulfide bond</keyword>
<gene>
    <name evidence="11" type="primary">TRYP</name>
</gene>
<dbReference type="MEROPS" id="S01.B38"/>
<feature type="domain" description="Peptidase S1" evidence="10">
    <location>
        <begin position="84"/>
        <end position="317"/>
    </location>
</feature>